<dbReference type="Pfam" id="PF20837">
    <property type="entry name" value="P1"/>
    <property type="match status" value="1"/>
</dbReference>
<dbReference type="RefSeq" id="YP_009618370.1">
    <property type="nucleotide sequence ID" value="NC_042068.1"/>
</dbReference>
<evidence type="ECO:0000313" key="1">
    <source>
        <dbReference type="EMBL" id="AIK68704.1"/>
    </source>
</evidence>
<dbReference type="OrthoDB" id="8788at10239"/>
<dbReference type="KEGG" id="vg:40094904"/>
<dbReference type="GeneID" id="40094904"/>
<evidence type="ECO:0008006" key="3">
    <source>
        <dbReference type="Google" id="ProtNLM"/>
    </source>
</evidence>
<dbReference type="EMBL" id="KJ957164">
    <property type="protein sequence ID" value="AIK68704.1"/>
    <property type="molecule type" value="Genomic_RNA"/>
</dbReference>
<dbReference type="InterPro" id="IPR048856">
    <property type="entry name" value="P1"/>
</dbReference>
<protein>
    <recommendedName>
        <fullName evidence="3">Procapsid shell protein</fullName>
    </recommendedName>
</protein>
<keyword evidence="2" id="KW-1185">Reference proteome</keyword>
<organism evidence="1 2">
    <name type="scientific">Pseudomonas phage phiNN</name>
    <dbReference type="NCBI Taxonomy" id="1603039"/>
    <lineage>
        <taxon>Viruses</taxon>
        <taxon>Riboviria</taxon>
        <taxon>Orthornavirae</taxon>
        <taxon>Duplornaviricota</taxon>
        <taxon>Vidaverviricetes</taxon>
        <taxon>Mindivirales</taxon>
        <taxon>Cystoviridae</taxon>
        <taxon>Orthocystovirus</taxon>
        <taxon>Orthocystovirus phiNN</taxon>
        <taxon>Cystovirus phiNN</taxon>
    </lineage>
</organism>
<name>A0A0B4N6T8_9VIRU</name>
<reference evidence="1 2" key="1">
    <citation type="journal article" date="2015" name="J. Gen. Virol.">
        <title>New enveloped dsRNA phage from freshwater habitat.</title>
        <authorList>
            <person name="Mantynen S."/>
            <person name="Laanto E."/>
            <person name="Kohvakka A."/>
            <person name="Poranen M.M."/>
            <person name="Bamford J.K."/>
            <person name="Ravantti J.J."/>
        </authorList>
    </citation>
    <scope>NUCLEOTIDE SEQUENCE [LARGE SCALE GENOMIC DNA]</scope>
</reference>
<dbReference type="Proteomes" id="UP000241860">
    <property type="component" value="Genome"/>
</dbReference>
<proteinExistence type="predicted"/>
<sequence length="769" mass="85179">MFNLRVKDLNGSARGLTQAFAIGELKSQLSVGTLQLPLTFTRTYSASMTSELLWEVGKGNIDPVMYARLFFQYVQAGGALSVDELVNEFTEYHQSTACNPEIWRKLTAYITGSSNRAVKADAVGKVPPTAILEQLRVLAPSSHELFHHITTDFVCHVLSPLGFILPDAAYVYRVGRTSTYPNFFALVDCVRASDLRRMLTALSSVDSKMLQAAFKSKGALAPALISQHLANAATTAFERSRGNFDANAVVSSVLTVLGRLWSPSTPKELDPSVRLRNTNGIDQLRSNLALFIAYQDMVKQRGRVEVLFSDEELSSTIIPWFIEAMSEVSPFKLRPINETTSYIGQTSAIDHMGQPSHVVVYEDWQFAKEITAFTPVKLANNSNQRFLDVEPGISDRMSATLAPIGNTFAVSAFVKNRTAVYEAVSQRGTVNSNGAEMTLGFPSVVERDYALDRNPMAAITALRTGIVDDELETRAANDLKRSMFNYYAAVMHYAVAHNPEVVVSEHRSVSAEQGSLYLVWNVRTELRIPVGYNAIEGGSVRTPEPLEAIAYNKPIQPTEVLQAKVLDLANHTTSIHIWPWHDASTEFAYEDAYSVTIRNKKYTAEVKEFELLGLGQRRERVRILKPTVAHAIIQMWYSWFVEDDRTLAQARRSSRDDAEKLAIDGRRMQNAVTLLRKIEMIGTTGIGASAVHLAQSRIVDQMAGRGLIDDSSDLHVGINRHRIRIWAGLAVLQMMGLLNRDEAEALTKVLGDSNALGMVVATTDIDPSL</sequence>
<evidence type="ECO:0000313" key="2">
    <source>
        <dbReference type="Proteomes" id="UP000241860"/>
    </source>
</evidence>
<accession>A0A0B4N6T8</accession>